<protein>
    <recommendedName>
        <fullName evidence="5">NAC domain-containing protein</fullName>
    </recommendedName>
</protein>
<dbReference type="GO" id="GO:0006355">
    <property type="term" value="P:regulation of DNA-templated transcription"/>
    <property type="evidence" value="ECO:0007669"/>
    <property type="project" value="InterPro"/>
</dbReference>
<dbReference type="PANTHER" id="PTHR31719:SF85">
    <property type="entry name" value="NAC DOMAIN-CONTAINING PROTEIN"/>
    <property type="match status" value="1"/>
</dbReference>
<feature type="domain" description="NAC" evidence="5">
    <location>
        <begin position="10"/>
        <end position="174"/>
    </location>
</feature>
<dbReference type="PANTHER" id="PTHR31719">
    <property type="entry name" value="NAC TRANSCRIPTION FACTOR 56"/>
    <property type="match status" value="1"/>
</dbReference>
<reference evidence="6" key="1">
    <citation type="journal article" date="2023" name="Plant J.">
        <title>Genome sequences and population genomics provide insights into the demographic history, inbreeding, and mutation load of two 'living fossil' tree species of Dipteronia.</title>
        <authorList>
            <person name="Feng Y."/>
            <person name="Comes H.P."/>
            <person name="Chen J."/>
            <person name="Zhu S."/>
            <person name="Lu R."/>
            <person name="Zhang X."/>
            <person name="Li P."/>
            <person name="Qiu J."/>
            <person name="Olsen K.M."/>
            <person name="Qiu Y."/>
        </authorList>
    </citation>
    <scope>NUCLEOTIDE SEQUENCE</scope>
    <source>
        <strain evidence="6">NBL</strain>
    </source>
</reference>
<evidence type="ECO:0000256" key="2">
    <source>
        <dbReference type="ARBA" id="ARBA00023125"/>
    </source>
</evidence>
<dbReference type="Gene3D" id="2.170.150.80">
    <property type="entry name" value="NAC domain"/>
    <property type="match status" value="1"/>
</dbReference>
<keyword evidence="4" id="KW-0539">Nucleus</keyword>
<dbReference type="AlphaFoldDB" id="A0AAE0AEB4"/>
<dbReference type="Pfam" id="PF02365">
    <property type="entry name" value="NAM"/>
    <property type="match status" value="1"/>
</dbReference>
<organism evidence="6 7">
    <name type="scientific">Dipteronia sinensis</name>
    <dbReference type="NCBI Taxonomy" id="43782"/>
    <lineage>
        <taxon>Eukaryota</taxon>
        <taxon>Viridiplantae</taxon>
        <taxon>Streptophyta</taxon>
        <taxon>Embryophyta</taxon>
        <taxon>Tracheophyta</taxon>
        <taxon>Spermatophyta</taxon>
        <taxon>Magnoliopsida</taxon>
        <taxon>eudicotyledons</taxon>
        <taxon>Gunneridae</taxon>
        <taxon>Pentapetalae</taxon>
        <taxon>rosids</taxon>
        <taxon>malvids</taxon>
        <taxon>Sapindales</taxon>
        <taxon>Sapindaceae</taxon>
        <taxon>Hippocastanoideae</taxon>
        <taxon>Acereae</taxon>
        <taxon>Dipteronia</taxon>
    </lineage>
</organism>
<evidence type="ECO:0000313" key="6">
    <source>
        <dbReference type="EMBL" id="KAK3211712.1"/>
    </source>
</evidence>
<evidence type="ECO:0000256" key="3">
    <source>
        <dbReference type="ARBA" id="ARBA00023163"/>
    </source>
</evidence>
<accession>A0AAE0AEB4</accession>
<evidence type="ECO:0000256" key="4">
    <source>
        <dbReference type="ARBA" id="ARBA00023242"/>
    </source>
</evidence>
<dbReference type="PROSITE" id="PS51005">
    <property type="entry name" value="NAC"/>
    <property type="match status" value="1"/>
</dbReference>
<dbReference type="Proteomes" id="UP001281410">
    <property type="component" value="Unassembled WGS sequence"/>
</dbReference>
<dbReference type="SUPFAM" id="SSF101941">
    <property type="entry name" value="NAC domain"/>
    <property type="match status" value="1"/>
</dbReference>
<dbReference type="EMBL" id="JANJYJ010000005">
    <property type="protein sequence ID" value="KAK3211712.1"/>
    <property type="molecule type" value="Genomic_DNA"/>
</dbReference>
<comment type="caution">
    <text evidence="6">The sequence shown here is derived from an EMBL/GenBank/DDBJ whole genome shotgun (WGS) entry which is preliminary data.</text>
</comment>
<dbReference type="GO" id="GO:0003677">
    <property type="term" value="F:DNA binding"/>
    <property type="evidence" value="ECO:0007669"/>
    <property type="project" value="UniProtKB-KW"/>
</dbReference>
<keyword evidence="1" id="KW-0805">Transcription regulation</keyword>
<evidence type="ECO:0000313" key="7">
    <source>
        <dbReference type="Proteomes" id="UP001281410"/>
    </source>
</evidence>
<evidence type="ECO:0000256" key="1">
    <source>
        <dbReference type="ARBA" id="ARBA00023015"/>
    </source>
</evidence>
<name>A0AAE0AEB4_9ROSI</name>
<sequence length="219" mass="25355">MCDIASVNDLPPGFRFLPSDEELILHFLLRKASLLPCHPNIIPDLIHPNYYLLDPWQLNGKALCSGNHWYFFSQMMENRVTENGYWKQLDVEDEEAIFNDSGNKIGFKKFLFFFIGQDPAAAIQTNWVMQEYHLCTSASFTISTSTAASNYKRKKPNRNPDCYNIWVLCRVYEREEKCLSFCNYVNEDDDNGTELSCLDEMFLSLDDDDDLADISLPNN</sequence>
<dbReference type="GO" id="GO:0048731">
    <property type="term" value="P:system development"/>
    <property type="evidence" value="ECO:0007669"/>
    <property type="project" value="TreeGrafter"/>
</dbReference>
<keyword evidence="3" id="KW-0804">Transcription</keyword>
<evidence type="ECO:0000259" key="5">
    <source>
        <dbReference type="PROSITE" id="PS51005"/>
    </source>
</evidence>
<proteinExistence type="predicted"/>
<keyword evidence="2" id="KW-0238">DNA-binding</keyword>
<dbReference type="InterPro" id="IPR003441">
    <property type="entry name" value="NAC-dom"/>
</dbReference>
<dbReference type="InterPro" id="IPR036093">
    <property type="entry name" value="NAC_dom_sf"/>
</dbReference>
<keyword evidence="7" id="KW-1185">Reference proteome</keyword>
<gene>
    <name evidence="6" type="ORF">Dsin_016418</name>
</gene>